<organism evidence="8">
    <name type="scientific">Roseihalotalea indica</name>
    <dbReference type="NCBI Taxonomy" id="2867963"/>
    <lineage>
        <taxon>Bacteria</taxon>
        <taxon>Pseudomonadati</taxon>
        <taxon>Bacteroidota</taxon>
        <taxon>Cytophagia</taxon>
        <taxon>Cytophagales</taxon>
        <taxon>Catalimonadaceae</taxon>
        <taxon>Roseihalotalea</taxon>
    </lineage>
</organism>
<evidence type="ECO:0000313" key="8">
    <source>
        <dbReference type="EMBL" id="WKN36120.1"/>
    </source>
</evidence>
<keyword evidence="4" id="KW-0238">DNA-binding</keyword>
<dbReference type="InterPro" id="IPR014284">
    <property type="entry name" value="RNA_pol_sigma-70_dom"/>
</dbReference>
<keyword evidence="2" id="KW-0805">Transcription regulation</keyword>
<dbReference type="GO" id="GO:0003677">
    <property type="term" value="F:DNA binding"/>
    <property type="evidence" value="ECO:0007669"/>
    <property type="project" value="UniProtKB-KW"/>
</dbReference>
<dbReference type="Pfam" id="PF08281">
    <property type="entry name" value="Sigma70_r4_2"/>
    <property type="match status" value="1"/>
</dbReference>
<dbReference type="InterPro" id="IPR036388">
    <property type="entry name" value="WH-like_DNA-bd_sf"/>
</dbReference>
<dbReference type="SUPFAM" id="SSF88946">
    <property type="entry name" value="Sigma2 domain of RNA polymerase sigma factors"/>
    <property type="match status" value="1"/>
</dbReference>
<keyword evidence="5" id="KW-0804">Transcription</keyword>
<evidence type="ECO:0000256" key="5">
    <source>
        <dbReference type="ARBA" id="ARBA00023163"/>
    </source>
</evidence>
<dbReference type="Pfam" id="PF04542">
    <property type="entry name" value="Sigma70_r2"/>
    <property type="match status" value="1"/>
</dbReference>
<dbReference type="Gene3D" id="1.10.10.10">
    <property type="entry name" value="Winged helix-like DNA-binding domain superfamily/Winged helix DNA-binding domain"/>
    <property type="match status" value="1"/>
</dbReference>
<dbReference type="InterPro" id="IPR039425">
    <property type="entry name" value="RNA_pol_sigma-70-like"/>
</dbReference>
<comment type="similarity">
    <text evidence="1">Belongs to the sigma-70 factor family. ECF subfamily.</text>
</comment>
<dbReference type="InterPro" id="IPR013324">
    <property type="entry name" value="RNA_pol_sigma_r3/r4-like"/>
</dbReference>
<evidence type="ECO:0000256" key="2">
    <source>
        <dbReference type="ARBA" id="ARBA00023015"/>
    </source>
</evidence>
<evidence type="ECO:0000256" key="4">
    <source>
        <dbReference type="ARBA" id="ARBA00023125"/>
    </source>
</evidence>
<protein>
    <submittedName>
        <fullName evidence="8">RNA polymerase sigma factor</fullName>
    </submittedName>
</protein>
<dbReference type="InterPro" id="IPR013325">
    <property type="entry name" value="RNA_pol_sigma_r2"/>
</dbReference>
<dbReference type="CDD" id="cd06171">
    <property type="entry name" value="Sigma70_r4"/>
    <property type="match status" value="1"/>
</dbReference>
<evidence type="ECO:0000259" key="7">
    <source>
        <dbReference type="Pfam" id="PF08281"/>
    </source>
</evidence>
<proteinExistence type="inferred from homology"/>
<name>A0AA49GP12_9BACT</name>
<evidence type="ECO:0000259" key="6">
    <source>
        <dbReference type="Pfam" id="PF04542"/>
    </source>
</evidence>
<dbReference type="InterPro" id="IPR013249">
    <property type="entry name" value="RNA_pol_sigma70_r4_t2"/>
</dbReference>
<evidence type="ECO:0000256" key="3">
    <source>
        <dbReference type="ARBA" id="ARBA00023082"/>
    </source>
</evidence>
<feature type="domain" description="RNA polymerase sigma factor 70 region 4 type 2" evidence="7">
    <location>
        <begin position="123"/>
        <end position="175"/>
    </location>
</feature>
<dbReference type="PANTHER" id="PTHR43133">
    <property type="entry name" value="RNA POLYMERASE ECF-TYPE SIGMA FACTO"/>
    <property type="match status" value="1"/>
</dbReference>
<accession>A0AA49GP12</accession>
<dbReference type="GO" id="GO:0016987">
    <property type="term" value="F:sigma factor activity"/>
    <property type="evidence" value="ECO:0007669"/>
    <property type="project" value="UniProtKB-KW"/>
</dbReference>
<dbReference type="SUPFAM" id="SSF88659">
    <property type="entry name" value="Sigma3 and sigma4 domains of RNA polymerase sigma factors"/>
    <property type="match status" value="1"/>
</dbReference>
<keyword evidence="3" id="KW-0731">Sigma factor</keyword>
<dbReference type="NCBIfam" id="TIGR02937">
    <property type="entry name" value="sigma70-ECF"/>
    <property type="match status" value="1"/>
</dbReference>
<feature type="domain" description="RNA polymerase sigma-70 region 2" evidence="6">
    <location>
        <begin position="27"/>
        <end position="92"/>
    </location>
</feature>
<gene>
    <name evidence="8" type="ORF">K4G66_27515</name>
</gene>
<reference evidence="8" key="2">
    <citation type="journal article" date="2024" name="Antonie Van Leeuwenhoek">
        <title>Roseihalotalea indica gen. nov., sp. nov., a halophilic Bacteroidetes from mesopelagic Southwest Indian Ocean with higher carbohydrate metabolic potential.</title>
        <authorList>
            <person name="Chen B."/>
            <person name="Zhang M."/>
            <person name="Lin D."/>
            <person name="Ye J."/>
            <person name="Tang K."/>
        </authorList>
    </citation>
    <scope>NUCLEOTIDE SEQUENCE</scope>
    <source>
        <strain evidence="8">TK19036</strain>
    </source>
</reference>
<dbReference type="Gene3D" id="1.10.1740.10">
    <property type="match status" value="1"/>
</dbReference>
<dbReference type="InterPro" id="IPR007627">
    <property type="entry name" value="RNA_pol_sigma70_r2"/>
</dbReference>
<dbReference type="PANTHER" id="PTHR43133:SF8">
    <property type="entry name" value="RNA POLYMERASE SIGMA FACTOR HI_1459-RELATED"/>
    <property type="match status" value="1"/>
</dbReference>
<dbReference type="EMBL" id="CP120682">
    <property type="protein sequence ID" value="WKN36120.1"/>
    <property type="molecule type" value="Genomic_DNA"/>
</dbReference>
<sequence length="188" mass="22419">MNLSALSDEKLYEQFQQNYDPKGFTELVKRYEPYVIRKCYYHLKNHDDTQDVAQEVFIRLLTKAHTYRSEAPFKPWLNTIIHNRCTDHINQDKHVLHQEISNKIADTLEEEIDTKTITHPTTEILQKLLERVSGEEKLILLLKYEQQWSIKAIQEALNLSESAVKQRLKRSREKLQKLLDYYTNAMEQ</sequence>
<dbReference type="GO" id="GO:0006352">
    <property type="term" value="P:DNA-templated transcription initiation"/>
    <property type="evidence" value="ECO:0007669"/>
    <property type="project" value="InterPro"/>
</dbReference>
<dbReference type="AlphaFoldDB" id="A0AA49GP12"/>
<reference evidence="8" key="1">
    <citation type="journal article" date="2023" name="Comput. Struct. Biotechnol. J.">
        <title>Discovery of a novel marine Bacteroidetes with a rich repertoire of carbohydrate-active enzymes.</title>
        <authorList>
            <person name="Chen B."/>
            <person name="Liu G."/>
            <person name="Chen Q."/>
            <person name="Wang H."/>
            <person name="Liu L."/>
            <person name="Tang K."/>
        </authorList>
    </citation>
    <scope>NUCLEOTIDE SEQUENCE</scope>
    <source>
        <strain evidence="8">TK19036</strain>
    </source>
</reference>
<evidence type="ECO:0000256" key="1">
    <source>
        <dbReference type="ARBA" id="ARBA00010641"/>
    </source>
</evidence>